<evidence type="ECO:0000313" key="4">
    <source>
        <dbReference type="EMBL" id="KAF4099660.1"/>
    </source>
</evidence>
<keyword evidence="5" id="KW-1185">Reference proteome</keyword>
<dbReference type="InterPro" id="IPR026088">
    <property type="entry name" value="Niban-like"/>
</dbReference>
<comment type="caution">
    <text evidence="4">The sequence shown here is derived from an EMBL/GenBank/DDBJ whole genome shotgun (WGS) entry which is preliminary data.</text>
</comment>
<sequence length="854" mass="97129">MGASSSLLDENKSNSIKEQVDQIFNKFAPIYRKQYSLAYLSQIRDELEQRKEEHTQLLKQRASPEPGKVLYEENVQCFDDSSRKWKDRYLVIRANYVLECYGSYKRFLKGSPPLHRLMPTGGTILTAEEKYMEMINQCCPCTNNVQEDFAPPVADMPGQFPVYLRLPYRRDSYFCFRDENSQTEFISILSDCVRHQNKDFLKKKTCEVKAFLKAIQLYRQEKGQYESWDMLIGSDMRGLTNLFMEEYMPFLKQELEPCLKTKRADKRRVWFVTVEATYFLLQDHLFERMKTLKQECQEMVKQQDMLMRSDMDQITNSRAFLEGKLRAMVSEPATKYCTEQVQPYLPAILEEVMGPISLGFTEARDLSEGMMEQLCQDFQDIEQREELRQALFMMSKANLQSCYEKVNGLADHVQELQQTMNYCIKGLVDSTQIDLKQLMENTEYTFELLVRKALEDPSVSLSSAMQKASNRVLKQFDYDSSTVRKRILQEALINITLPSIKKHLAPSFKEELPKFEQYIFADYTNFINVENVYEDIIQEILEKDVSMVVKEAASKKKFNLFTESRYNFSVSSLSFTPPGSAPSSPGHLNTSPRLRTPMPLSPLLGNGLTTNQSVTVHSSESSALHQALPIMGKINEGENKTLSEQSSDDVFVTAETSTLDTSAETKPELTTNAMKALVSSTPIIMVTEAVESAGSCNSPTGGDAPSSNFANKPTVVINPICMKTSGSDDEPAETEDNSEGTIKTEDSSDDPARIKALIHEESTYPTTVCLSIQDAEDGDIYKEFTGKQIMDLSEKALESQSAPNLEDEPRALDCVKEIRDLVVEVIEIEDVVQTSKDNGEKVQVQMFEEQDTVV</sequence>
<dbReference type="Proteomes" id="UP000579812">
    <property type="component" value="Unassembled WGS sequence"/>
</dbReference>
<dbReference type="PANTHER" id="PTHR14392:SF3">
    <property type="entry name" value="PROTEIN NIBAN 1"/>
    <property type="match status" value="1"/>
</dbReference>
<protein>
    <recommendedName>
        <fullName evidence="3">Niban 1/2/3 domain-containing protein</fullName>
    </recommendedName>
</protein>
<dbReference type="Pfam" id="PF26086">
    <property type="entry name" value="Niban2"/>
    <property type="match status" value="1"/>
</dbReference>
<proteinExistence type="inferred from homology"/>
<reference evidence="4 5" key="1">
    <citation type="submission" date="2020-04" db="EMBL/GenBank/DDBJ databases">
        <title>Chromosome-level genome assembly of a cyprinid fish Onychostoma macrolepis by integration of Nanopore Sequencing, Bionano and Hi-C technology.</title>
        <authorList>
            <person name="Wang D."/>
        </authorList>
    </citation>
    <scope>NUCLEOTIDE SEQUENCE [LARGE SCALE GENOMIC DNA]</scope>
    <source>
        <strain evidence="4">SWU-2019</strain>
        <tissue evidence="4">Muscle</tissue>
    </source>
</reference>
<evidence type="ECO:0000313" key="5">
    <source>
        <dbReference type="Proteomes" id="UP000579812"/>
    </source>
</evidence>
<comment type="similarity">
    <text evidence="1">Belongs to the Niban family.</text>
</comment>
<evidence type="ECO:0000256" key="1">
    <source>
        <dbReference type="ARBA" id="ARBA00010251"/>
    </source>
</evidence>
<dbReference type="CDD" id="cd23949">
    <property type="entry name" value="Niban-like"/>
    <property type="match status" value="1"/>
</dbReference>
<evidence type="ECO:0000259" key="3">
    <source>
        <dbReference type="Pfam" id="PF26086"/>
    </source>
</evidence>
<dbReference type="InterPro" id="IPR059060">
    <property type="entry name" value="Niban_1/2/3_dom"/>
</dbReference>
<accession>A0A7J6BXH8</accession>
<organism evidence="4 5">
    <name type="scientific">Onychostoma macrolepis</name>
    <dbReference type="NCBI Taxonomy" id="369639"/>
    <lineage>
        <taxon>Eukaryota</taxon>
        <taxon>Metazoa</taxon>
        <taxon>Chordata</taxon>
        <taxon>Craniata</taxon>
        <taxon>Vertebrata</taxon>
        <taxon>Euteleostomi</taxon>
        <taxon>Actinopterygii</taxon>
        <taxon>Neopterygii</taxon>
        <taxon>Teleostei</taxon>
        <taxon>Ostariophysi</taxon>
        <taxon>Cypriniformes</taxon>
        <taxon>Cyprinidae</taxon>
        <taxon>Acrossocheilinae</taxon>
        <taxon>Onychostoma</taxon>
    </lineage>
</organism>
<dbReference type="Pfam" id="PF26089">
    <property type="entry name" value="PH_Niban2"/>
    <property type="match status" value="1"/>
</dbReference>
<feature type="region of interest" description="Disordered" evidence="2">
    <location>
        <begin position="721"/>
        <end position="750"/>
    </location>
</feature>
<dbReference type="OrthoDB" id="9010513at2759"/>
<feature type="domain" description="Niban 1/2/3" evidence="3">
    <location>
        <begin position="335"/>
        <end position="498"/>
    </location>
</feature>
<name>A0A7J6BXH8_9TELE</name>
<evidence type="ECO:0000256" key="2">
    <source>
        <dbReference type="SAM" id="MobiDB-lite"/>
    </source>
</evidence>
<feature type="compositionally biased region" description="Acidic residues" evidence="2">
    <location>
        <begin position="727"/>
        <end position="738"/>
    </location>
</feature>
<dbReference type="AlphaFoldDB" id="A0A7J6BXH8"/>
<dbReference type="EMBL" id="JAAMOB010000020">
    <property type="protein sequence ID" value="KAF4099660.1"/>
    <property type="molecule type" value="Genomic_DNA"/>
</dbReference>
<dbReference type="PANTHER" id="PTHR14392">
    <property type="entry name" value="NIBAN FAMILY MEMBER"/>
    <property type="match status" value="1"/>
</dbReference>
<gene>
    <name evidence="4" type="ORF">G5714_019786</name>
</gene>